<dbReference type="SUPFAM" id="SSF82657">
    <property type="entry name" value="BolA-like"/>
    <property type="match status" value="1"/>
</dbReference>
<name>A0A8T2ILY3_9PIPI</name>
<accession>A0A8T2ILY3</accession>
<sequence>MGKIVSLDLDRAVDGDCDREYGVGPRLDTDQEVEDTSPNHCSTSFKVLVVSSLFEGKPLLQRHRLVNSCLAEELKEIHAFEQKTLSPAQWEQEKKK</sequence>
<evidence type="ECO:0008006" key="4">
    <source>
        <dbReference type="Google" id="ProtNLM"/>
    </source>
</evidence>
<keyword evidence="3" id="KW-1185">Reference proteome</keyword>
<dbReference type="GO" id="GO:0005634">
    <property type="term" value="C:nucleus"/>
    <property type="evidence" value="ECO:0007669"/>
    <property type="project" value="TreeGrafter"/>
</dbReference>
<protein>
    <recommendedName>
        <fullName evidence="4">BolA-like protein 2</fullName>
    </recommendedName>
</protein>
<dbReference type="InterPro" id="IPR045115">
    <property type="entry name" value="BOL2"/>
</dbReference>
<evidence type="ECO:0000256" key="1">
    <source>
        <dbReference type="RuleBase" id="RU003860"/>
    </source>
</evidence>
<dbReference type="InterPro" id="IPR036065">
    <property type="entry name" value="BolA-like_sf"/>
</dbReference>
<comment type="caution">
    <text evidence="2">The sequence shown here is derived from an EMBL/GenBank/DDBJ whole genome shotgun (WGS) entry which is preliminary data.</text>
</comment>
<reference evidence="2" key="1">
    <citation type="thesis" date="2020" institute="ProQuest LLC" country="789 East Eisenhower Parkway, Ann Arbor, MI, USA">
        <title>Comparative Genomics and Chromosome Evolution.</title>
        <authorList>
            <person name="Mudd A.B."/>
        </authorList>
    </citation>
    <scope>NUCLEOTIDE SEQUENCE</scope>
    <source>
        <strain evidence="2">Female2</strain>
        <tissue evidence="2">Blood</tissue>
    </source>
</reference>
<proteinExistence type="inferred from homology"/>
<dbReference type="EMBL" id="JAACNH010000150">
    <property type="protein sequence ID" value="KAG8431541.1"/>
    <property type="molecule type" value="Genomic_DNA"/>
</dbReference>
<dbReference type="InterPro" id="IPR002634">
    <property type="entry name" value="BolA"/>
</dbReference>
<organism evidence="2 3">
    <name type="scientific">Hymenochirus boettgeri</name>
    <name type="common">Congo dwarf clawed frog</name>
    <dbReference type="NCBI Taxonomy" id="247094"/>
    <lineage>
        <taxon>Eukaryota</taxon>
        <taxon>Metazoa</taxon>
        <taxon>Chordata</taxon>
        <taxon>Craniata</taxon>
        <taxon>Vertebrata</taxon>
        <taxon>Euteleostomi</taxon>
        <taxon>Amphibia</taxon>
        <taxon>Batrachia</taxon>
        <taxon>Anura</taxon>
        <taxon>Pipoidea</taxon>
        <taxon>Pipidae</taxon>
        <taxon>Pipinae</taxon>
        <taxon>Hymenochirus</taxon>
    </lineage>
</organism>
<dbReference type="AlphaFoldDB" id="A0A8T2ILY3"/>
<evidence type="ECO:0000313" key="3">
    <source>
        <dbReference type="Proteomes" id="UP000812440"/>
    </source>
</evidence>
<evidence type="ECO:0000313" key="2">
    <source>
        <dbReference type="EMBL" id="KAG8431541.1"/>
    </source>
</evidence>
<comment type="similarity">
    <text evidence="1">Belongs to the BolA/IbaG family.</text>
</comment>
<dbReference type="PANTHER" id="PTHR12735">
    <property type="entry name" value="BOLA-LIKE PROTEIN-RELATED"/>
    <property type="match status" value="1"/>
</dbReference>
<gene>
    <name evidence="2" type="ORF">GDO86_018349</name>
</gene>
<dbReference type="Pfam" id="PF01722">
    <property type="entry name" value="BolA"/>
    <property type="match status" value="1"/>
</dbReference>
<dbReference type="GO" id="GO:0005829">
    <property type="term" value="C:cytosol"/>
    <property type="evidence" value="ECO:0007669"/>
    <property type="project" value="TreeGrafter"/>
</dbReference>
<dbReference type="GO" id="GO:0051604">
    <property type="term" value="P:protein maturation"/>
    <property type="evidence" value="ECO:0007669"/>
    <property type="project" value="InterPro"/>
</dbReference>
<dbReference type="PANTHER" id="PTHR12735:SF27">
    <property type="entry name" value="BOLA-LIKE PROTEIN 2"/>
    <property type="match status" value="1"/>
</dbReference>
<dbReference type="Proteomes" id="UP000812440">
    <property type="component" value="Unassembled WGS sequence"/>
</dbReference>
<dbReference type="OrthoDB" id="4983at2759"/>
<dbReference type="GO" id="GO:0051537">
    <property type="term" value="F:2 iron, 2 sulfur cluster binding"/>
    <property type="evidence" value="ECO:0007669"/>
    <property type="project" value="InterPro"/>
</dbReference>
<dbReference type="Gene3D" id="3.10.20.90">
    <property type="entry name" value="Phosphatidylinositol 3-kinase Catalytic Subunit, Chain A, domain 1"/>
    <property type="match status" value="1"/>
</dbReference>
<dbReference type="GO" id="GO:0006879">
    <property type="term" value="P:intracellular iron ion homeostasis"/>
    <property type="evidence" value="ECO:0007669"/>
    <property type="project" value="InterPro"/>
</dbReference>